<evidence type="ECO:0000313" key="10">
    <source>
        <dbReference type="Proteomes" id="UP000521943"/>
    </source>
</evidence>
<keyword evidence="5" id="KW-0539">Nucleus</keyword>
<dbReference type="InterPro" id="IPR045667">
    <property type="entry name" value="ORC3_N"/>
</dbReference>
<protein>
    <submittedName>
        <fullName evidence="9">Origin recognition complex subunit 3 N-terminus-domain-containing protein</fullName>
    </submittedName>
</protein>
<feature type="domain" description="Origin recognition complex subunit 3 winged helix C-terminal" evidence="8">
    <location>
        <begin position="566"/>
        <end position="737"/>
    </location>
</feature>
<accession>A0A8H6HRK6</accession>
<dbReference type="PANTHER" id="PTHR12748">
    <property type="entry name" value="ORIGIN RECOGNITION COMPLEX SUBUNIT 3"/>
    <property type="match status" value="1"/>
</dbReference>
<reference evidence="9 10" key="1">
    <citation type="submission" date="2020-07" db="EMBL/GenBank/DDBJ databases">
        <title>Comparative genomics of pyrophilous fungi reveals a link between fire events and developmental genes.</title>
        <authorList>
            <consortium name="DOE Joint Genome Institute"/>
            <person name="Steindorff A.S."/>
            <person name="Carver A."/>
            <person name="Calhoun S."/>
            <person name="Stillman K."/>
            <person name="Liu H."/>
            <person name="Lipzen A."/>
            <person name="Pangilinan J."/>
            <person name="Labutti K."/>
            <person name="Bruns T.D."/>
            <person name="Grigoriev I.V."/>
        </authorList>
    </citation>
    <scope>NUCLEOTIDE SEQUENCE [LARGE SCALE GENOMIC DNA]</scope>
    <source>
        <strain evidence="9 10">CBS 144469</strain>
    </source>
</reference>
<dbReference type="GO" id="GO:0006270">
    <property type="term" value="P:DNA replication initiation"/>
    <property type="evidence" value="ECO:0007669"/>
    <property type="project" value="TreeGrafter"/>
</dbReference>
<name>A0A8H6HRK6_9AGAR</name>
<feature type="region of interest" description="Disordered" evidence="6">
    <location>
        <begin position="643"/>
        <end position="698"/>
    </location>
</feature>
<comment type="subcellular location">
    <subcellularLocation>
        <location evidence="1">Nucleus</location>
    </subcellularLocation>
</comment>
<sequence>MNSDFSLEETTFSIPYTGGQDQTEESNDLPRPLDMTGDLPETYEARFEAYKEAWGKCFDRIQSIVERLLEPYVQAVVHKVEDANILPGLPRPELPVISISNPIFGASFLNDVCDRIEAPSTHLYPSDCTNLSNAMRSIVTGLAKDEDPDSRVKHRPSTFLATYDINYLVAWYRHLVSMRGDRPTLLVVLHNFEEFDPSVMQDVFYICSQQLPELPLSFVLSLSTPLPTYLHITYSRSTLAHLRIREVTIPNGLSVLNEILSESFFSPGSNPSIMLGPTALRFIVDHFSRHNRTLDSLITNIQLVYMKHFTVEPLTCLLHNTPSLEESENGSEGNLSEGEETPGSPSPALLETVFERIVAVDKKGEFLGSLPANESSGSASQRRKTAMDISQRVLDEVDTSRLAVRAAYRSKCIAFNIIKLIHVCLASEGLRVLGWDLEQQLVEIFVKFLEGGETVDRWLRQLALILRKLSLAQIPRIITQIIEKVYSFSDSEEDVAVAELLKKVRNEVLADQNRPDLREEHATSLSEWVIETIKDLLGRIEDHPLWEIWYTGDMPFPSELINPSTRASLLSGLLRPLAFTSNPVVVVAPTAEEEDQEDSLWKLPDTSILFHRYLDSGRMINVYDWYEAFQVVLETQREELIKAKAPQKKGRKGRESKSPKKKGKAGSESPRKKGKGKQPQVEEEDDEEEQGEAGEEAEEKWKLEVQARFIRALHELDYLGFIKHTKRRVDHVLRTVFEIHE</sequence>
<dbReference type="GO" id="GO:0031261">
    <property type="term" value="C:DNA replication preinitiation complex"/>
    <property type="evidence" value="ECO:0007669"/>
    <property type="project" value="TreeGrafter"/>
</dbReference>
<dbReference type="InterPro" id="IPR020795">
    <property type="entry name" value="ORC3"/>
</dbReference>
<dbReference type="OrthoDB" id="10265211at2759"/>
<gene>
    <name evidence="9" type="ORF">DFP72DRAFT_908375</name>
</gene>
<dbReference type="Pfam" id="PF18137">
    <property type="entry name" value="WHD_ORC"/>
    <property type="match status" value="1"/>
</dbReference>
<evidence type="ECO:0000256" key="3">
    <source>
        <dbReference type="ARBA" id="ARBA00022705"/>
    </source>
</evidence>
<feature type="domain" description="Origin recognition complex subunit 3 N-terminal" evidence="7">
    <location>
        <begin position="39"/>
        <end position="317"/>
    </location>
</feature>
<keyword evidence="4" id="KW-0238">DNA-binding</keyword>
<organism evidence="9 10">
    <name type="scientific">Ephemerocybe angulata</name>
    <dbReference type="NCBI Taxonomy" id="980116"/>
    <lineage>
        <taxon>Eukaryota</taxon>
        <taxon>Fungi</taxon>
        <taxon>Dikarya</taxon>
        <taxon>Basidiomycota</taxon>
        <taxon>Agaricomycotina</taxon>
        <taxon>Agaricomycetes</taxon>
        <taxon>Agaricomycetidae</taxon>
        <taxon>Agaricales</taxon>
        <taxon>Agaricineae</taxon>
        <taxon>Psathyrellaceae</taxon>
        <taxon>Ephemerocybe</taxon>
    </lineage>
</organism>
<evidence type="ECO:0000256" key="4">
    <source>
        <dbReference type="ARBA" id="ARBA00023125"/>
    </source>
</evidence>
<feature type="region of interest" description="Disordered" evidence="6">
    <location>
        <begin position="1"/>
        <end position="38"/>
    </location>
</feature>
<dbReference type="PANTHER" id="PTHR12748:SF0">
    <property type="entry name" value="ORIGIN RECOGNITION COMPLEX SUBUNIT 3"/>
    <property type="match status" value="1"/>
</dbReference>
<keyword evidence="10" id="KW-1185">Reference proteome</keyword>
<dbReference type="GO" id="GO:0005664">
    <property type="term" value="C:nuclear origin of replication recognition complex"/>
    <property type="evidence" value="ECO:0007669"/>
    <property type="project" value="InterPro"/>
</dbReference>
<dbReference type="CDD" id="cd20704">
    <property type="entry name" value="Orc3"/>
    <property type="match status" value="1"/>
</dbReference>
<feature type="compositionally biased region" description="Polar residues" evidence="6">
    <location>
        <begin position="1"/>
        <end position="14"/>
    </location>
</feature>
<keyword evidence="3" id="KW-0235">DNA replication</keyword>
<dbReference type="GO" id="GO:0003688">
    <property type="term" value="F:DNA replication origin binding"/>
    <property type="evidence" value="ECO:0007669"/>
    <property type="project" value="TreeGrafter"/>
</dbReference>
<evidence type="ECO:0000256" key="5">
    <source>
        <dbReference type="ARBA" id="ARBA00023242"/>
    </source>
</evidence>
<comment type="similarity">
    <text evidence="2">Belongs to the ORC3 family.</text>
</comment>
<dbReference type="InterPro" id="IPR040855">
    <property type="entry name" value="ORC_WH_C"/>
</dbReference>
<feature type="region of interest" description="Disordered" evidence="6">
    <location>
        <begin position="322"/>
        <end position="346"/>
    </location>
</feature>
<evidence type="ECO:0000256" key="1">
    <source>
        <dbReference type="ARBA" id="ARBA00004123"/>
    </source>
</evidence>
<evidence type="ECO:0000259" key="8">
    <source>
        <dbReference type="Pfam" id="PF18137"/>
    </source>
</evidence>
<evidence type="ECO:0000259" key="7">
    <source>
        <dbReference type="Pfam" id="PF07034"/>
    </source>
</evidence>
<feature type="compositionally biased region" description="Acidic residues" evidence="6">
    <location>
        <begin position="681"/>
        <end position="698"/>
    </location>
</feature>
<dbReference type="GO" id="GO:0005656">
    <property type="term" value="C:nuclear pre-replicative complex"/>
    <property type="evidence" value="ECO:0007669"/>
    <property type="project" value="TreeGrafter"/>
</dbReference>
<dbReference type="EMBL" id="JACGCI010000052">
    <property type="protein sequence ID" value="KAF6751062.1"/>
    <property type="molecule type" value="Genomic_DNA"/>
</dbReference>
<evidence type="ECO:0000313" key="9">
    <source>
        <dbReference type="EMBL" id="KAF6751062.1"/>
    </source>
</evidence>
<dbReference type="Pfam" id="PF07034">
    <property type="entry name" value="ORC3_N"/>
    <property type="match status" value="1"/>
</dbReference>
<evidence type="ECO:0000256" key="2">
    <source>
        <dbReference type="ARBA" id="ARBA00010977"/>
    </source>
</evidence>
<dbReference type="AlphaFoldDB" id="A0A8H6HRK6"/>
<dbReference type="Proteomes" id="UP000521943">
    <property type="component" value="Unassembled WGS sequence"/>
</dbReference>
<evidence type="ECO:0000256" key="6">
    <source>
        <dbReference type="SAM" id="MobiDB-lite"/>
    </source>
</evidence>
<comment type="caution">
    <text evidence="9">The sequence shown here is derived from an EMBL/GenBank/DDBJ whole genome shotgun (WGS) entry which is preliminary data.</text>
</comment>
<proteinExistence type="inferred from homology"/>